<keyword evidence="2" id="KW-0964">Secreted</keyword>
<protein>
    <submittedName>
        <fullName evidence="8">von Willebrand factor A domain-containing protein 7-like isoform X1</fullName>
    </submittedName>
    <submittedName>
        <fullName evidence="9">von Willebrand factor A domain-containing protein 7-like isoform X2</fullName>
    </submittedName>
</protein>
<dbReference type="GeneID" id="116303304"/>
<dbReference type="OrthoDB" id="5975513at2759"/>
<dbReference type="RefSeq" id="XP_031568683.1">
    <property type="nucleotide sequence ID" value="XM_031712823.1"/>
</dbReference>
<dbReference type="Pfam" id="PF25106">
    <property type="entry name" value="VWA_4"/>
    <property type="match status" value="1"/>
</dbReference>
<dbReference type="Gene3D" id="3.40.50.410">
    <property type="entry name" value="von Willebrand factor, type A domain"/>
    <property type="match status" value="1"/>
</dbReference>
<dbReference type="InterPro" id="IPR036465">
    <property type="entry name" value="vWFA_dom_sf"/>
</dbReference>
<evidence type="ECO:0000256" key="3">
    <source>
        <dbReference type="ARBA" id="ARBA00022729"/>
    </source>
</evidence>
<proteinExistence type="predicted"/>
<feature type="compositionally biased region" description="Gly residues" evidence="4">
    <location>
        <begin position="79"/>
        <end position="93"/>
    </location>
</feature>
<evidence type="ECO:0000256" key="1">
    <source>
        <dbReference type="ARBA" id="ARBA00004613"/>
    </source>
</evidence>
<sequence>MHLLQISMVLGLAICLVHNVHSMDFDLMNFARDTVMEYSSGTERTVNILQPQLKVVNPPVNPYKRRNKKKSRRRRPVDGHGGVVGAGGGGGGFLSMRKHRRKFRFKRPPSGYTHRRKFRFRRPPSGYRRNRKPQTKLTFITRTKTYRRRSKPSNKFLEAMATIERAVAEAEVARSRIRYSDQKLQDMKKTIKLAVQKRMFQFARHRLGQALFLIKNHNSTPTSRSRRSTQNQASVFMDDLKQTMGPAQFDKFMAVMGDVTLMFAIDTTGSMADEIDTAKRIAVDVINYQRENPVSYILSPFNDPTTGPVTFRETTEGALFVDAINKLKATGGGDCPELTMKGILDALYEGPDPGSPMYVFTDASAKDATPENINEVKIMAKFLGKVVINFFTTALCRGSSVTDSPFMQIAEATSGQMLSLTSATELQNLNGFTGSVLGGSTIINSGCNIFNRKKRAALTASRYSIKIDDSIGNMSICVTTDRPNQGAAISLTDSQGVTITSGKVSMSKVSIYEIASPRVGTWTLVIPPSAGMHNYFVKSNSDQNIDFDYYFLMLIKKPASEVPVTDPLIGENSKVVITLAGNEKTRKNSVVLELITKYGKHIRDLQLTPDSRGVRYTATFTPPSRPFKLKIKGTTKRGNPFERISRSIVEPKHVQLRVLHSANDFTLRRGTSSTVTFHLYNSANVNKRVKINVKDRLGYARINGLKVRTIRRGRWAFFSVLFRTPMSAAIGTCDTAFISVSVNNGAEIVSQPVQLIVIK</sequence>
<feature type="chain" id="PRO_5044653215" evidence="5">
    <location>
        <begin position="23"/>
        <end position="759"/>
    </location>
</feature>
<evidence type="ECO:0000313" key="7">
    <source>
        <dbReference type="Proteomes" id="UP000515163"/>
    </source>
</evidence>
<gene>
    <name evidence="8 9" type="primary">LOC116303304</name>
</gene>
<dbReference type="InterPro" id="IPR056861">
    <property type="entry name" value="HMCN1-like_VWA"/>
</dbReference>
<accession>A0A6P8IPA6</accession>
<organism evidence="7 8">
    <name type="scientific">Actinia tenebrosa</name>
    <name type="common">Australian red waratah sea anemone</name>
    <dbReference type="NCBI Taxonomy" id="6105"/>
    <lineage>
        <taxon>Eukaryota</taxon>
        <taxon>Metazoa</taxon>
        <taxon>Cnidaria</taxon>
        <taxon>Anthozoa</taxon>
        <taxon>Hexacorallia</taxon>
        <taxon>Actiniaria</taxon>
        <taxon>Actiniidae</taxon>
        <taxon>Actinia</taxon>
    </lineage>
</organism>
<dbReference type="PANTHER" id="PTHR14905">
    <property type="entry name" value="NG37"/>
    <property type="match status" value="1"/>
</dbReference>
<dbReference type="PANTHER" id="PTHR14905:SF7">
    <property type="entry name" value="VON WILLEBRAND FACTOR A DOMAIN-CONTAINING PROTEIN 7"/>
    <property type="match status" value="1"/>
</dbReference>
<reference evidence="8 9" key="1">
    <citation type="submission" date="2025-04" db="UniProtKB">
        <authorList>
            <consortium name="RefSeq"/>
        </authorList>
    </citation>
    <scope>IDENTIFICATION</scope>
    <source>
        <tissue evidence="8 9">Tentacle</tissue>
    </source>
</reference>
<dbReference type="Proteomes" id="UP000515163">
    <property type="component" value="Unplaced"/>
</dbReference>
<dbReference type="KEGG" id="aten:116303304"/>
<feature type="domain" description="Hemicentin-1-like von Willebrand factor A" evidence="6">
    <location>
        <begin position="261"/>
        <end position="421"/>
    </location>
</feature>
<evidence type="ECO:0000313" key="8">
    <source>
        <dbReference type="RefSeq" id="XP_031568682.1"/>
    </source>
</evidence>
<feature type="compositionally biased region" description="Basic residues" evidence="4">
    <location>
        <begin position="63"/>
        <end position="75"/>
    </location>
</feature>
<feature type="region of interest" description="Disordered" evidence="4">
    <location>
        <begin position="57"/>
        <end position="96"/>
    </location>
</feature>
<evidence type="ECO:0000259" key="6">
    <source>
        <dbReference type="Pfam" id="PF25106"/>
    </source>
</evidence>
<keyword evidence="7" id="KW-1185">Reference proteome</keyword>
<dbReference type="RefSeq" id="XP_031568682.1">
    <property type="nucleotide sequence ID" value="XM_031712822.1"/>
</dbReference>
<evidence type="ECO:0000256" key="2">
    <source>
        <dbReference type="ARBA" id="ARBA00022525"/>
    </source>
</evidence>
<evidence type="ECO:0000256" key="4">
    <source>
        <dbReference type="SAM" id="MobiDB-lite"/>
    </source>
</evidence>
<dbReference type="SUPFAM" id="SSF53300">
    <property type="entry name" value="vWA-like"/>
    <property type="match status" value="1"/>
</dbReference>
<dbReference type="InterPro" id="IPR052577">
    <property type="entry name" value="VWA7"/>
</dbReference>
<evidence type="ECO:0000256" key="5">
    <source>
        <dbReference type="SAM" id="SignalP"/>
    </source>
</evidence>
<name>A0A6P8IPA6_ACTTE</name>
<comment type="subcellular location">
    <subcellularLocation>
        <location evidence="1">Secreted</location>
    </subcellularLocation>
</comment>
<keyword evidence="3 5" id="KW-0732">Signal</keyword>
<dbReference type="AlphaFoldDB" id="A0A6P8IPA6"/>
<evidence type="ECO:0000313" key="9">
    <source>
        <dbReference type="RefSeq" id="XP_031568683.1"/>
    </source>
</evidence>
<feature type="signal peptide" evidence="5">
    <location>
        <begin position="1"/>
        <end position="22"/>
    </location>
</feature>